<feature type="domain" description="Response regulatory" evidence="3">
    <location>
        <begin position="16"/>
        <end position="127"/>
    </location>
</feature>
<dbReference type="PANTHER" id="PTHR37299">
    <property type="entry name" value="TRANSCRIPTIONAL REGULATOR-RELATED"/>
    <property type="match status" value="1"/>
</dbReference>
<sequence>MSTPLRTLAPKGQPMKVLIVDDTRLARQELRTLLAELPDVECVGEADDVPAAQTAIEALQPDLVLLDIQMPSGTGFDLLEGLDHAPLVVFTTAYDHYAVQAFEANALDYLVKPVVPERLGAAIDRARVRRAATEPVDTDPRGLLGLDDQVFLRDGERCWFVALHEVSRIVVDGNYARVWFRDEKAMLARSLSALEARLDPALFFRANRNTLVNLRMVKNIDLAVGEGYDLTLKDGSTVEVSRRQARELRERLAL</sequence>
<evidence type="ECO:0000256" key="2">
    <source>
        <dbReference type="PROSITE-ProRule" id="PRU00169"/>
    </source>
</evidence>
<dbReference type="PROSITE" id="PS50110">
    <property type="entry name" value="RESPONSE_REGULATORY"/>
    <property type="match status" value="1"/>
</dbReference>
<dbReference type="PROSITE" id="PS50930">
    <property type="entry name" value="HTH_LYTTR"/>
    <property type="match status" value="1"/>
</dbReference>
<evidence type="ECO:0000256" key="1">
    <source>
        <dbReference type="ARBA" id="ARBA00023012"/>
    </source>
</evidence>
<comment type="caution">
    <text evidence="5">The sequence shown here is derived from an EMBL/GenBank/DDBJ whole genome shotgun (WGS) entry which is preliminary data.</text>
</comment>
<dbReference type="Gene3D" id="2.40.50.1020">
    <property type="entry name" value="LytTr DNA-binding domain"/>
    <property type="match status" value="1"/>
</dbReference>
<dbReference type="InterPro" id="IPR001789">
    <property type="entry name" value="Sig_transdc_resp-reg_receiver"/>
</dbReference>
<keyword evidence="1" id="KW-0902">Two-component regulatory system</keyword>
<evidence type="ECO:0000259" key="4">
    <source>
        <dbReference type="PROSITE" id="PS50930"/>
    </source>
</evidence>
<feature type="modified residue" description="4-aspartylphosphate" evidence="2">
    <location>
        <position position="67"/>
    </location>
</feature>
<proteinExistence type="predicted"/>
<dbReference type="InterPro" id="IPR007492">
    <property type="entry name" value="LytTR_DNA-bd_dom"/>
</dbReference>
<dbReference type="EMBL" id="JAVDVW010000002">
    <property type="protein sequence ID" value="MDR7099686.1"/>
    <property type="molecule type" value="Genomic_DNA"/>
</dbReference>
<dbReference type="SMART" id="SM00850">
    <property type="entry name" value="LytTR"/>
    <property type="match status" value="1"/>
</dbReference>
<dbReference type="InterPro" id="IPR011006">
    <property type="entry name" value="CheY-like_superfamily"/>
</dbReference>
<accession>A0ABU1VQC5</accession>
<feature type="domain" description="HTH LytTR-type" evidence="4">
    <location>
        <begin position="152"/>
        <end position="254"/>
    </location>
</feature>
<evidence type="ECO:0000259" key="3">
    <source>
        <dbReference type="PROSITE" id="PS50110"/>
    </source>
</evidence>
<evidence type="ECO:0000313" key="5">
    <source>
        <dbReference type="EMBL" id="MDR7099686.1"/>
    </source>
</evidence>
<reference evidence="5 6" key="1">
    <citation type="submission" date="2023-07" db="EMBL/GenBank/DDBJ databases">
        <title>Sorghum-associated microbial communities from plants grown in Nebraska, USA.</title>
        <authorList>
            <person name="Schachtman D."/>
        </authorList>
    </citation>
    <scope>NUCLEOTIDE SEQUENCE [LARGE SCALE GENOMIC DNA]</scope>
    <source>
        <strain evidence="5 6">BE187</strain>
    </source>
</reference>
<evidence type="ECO:0000313" key="6">
    <source>
        <dbReference type="Proteomes" id="UP001267878"/>
    </source>
</evidence>
<dbReference type="InterPro" id="IPR046947">
    <property type="entry name" value="LytR-like"/>
</dbReference>
<dbReference type="PANTHER" id="PTHR37299:SF1">
    <property type="entry name" value="STAGE 0 SPORULATION PROTEIN A HOMOLOG"/>
    <property type="match status" value="1"/>
</dbReference>
<gene>
    <name evidence="5" type="ORF">J2X04_002067</name>
</gene>
<protein>
    <submittedName>
        <fullName evidence="5">Two-component system LytT family response regulator</fullName>
    </submittedName>
</protein>
<dbReference type="Proteomes" id="UP001267878">
    <property type="component" value="Unassembled WGS sequence"/>
</dbReference>
<dbReference type="Pfam" id="PF00072">
    <property type="entry name" value="Response_reg"/>
    <property type="match status" value="1"/>
</dbReference>
<organism evidence="5 6">
    <name type="scientific">Agrilutibacter niabensis</name>
    <dbReference type="NCBI Taxonomy" id="380628"/>
    <lineage>
        <taxon>Bacteria</taxon>
        <taxon>Pseudomonadati</taxon>
        <taxon>Pseudomonadota</taxon>
        <taxon>Gammaproteobacteria</taxon>
        <taxon>Lysobacterales</taxon>
        <taxon>Lysobacteraceae</taxon>
        <taxon>Agrilutibacter</taxon>
    </lineage>
</organism>
<name>A0ABU1VQC5_9GAMM</name>
<dbReference type="RefSeq" id="WP_310054038.1">
    <property type="nucleotide sequence ID" value="NZ_JAVDVW010000002.1"/>
</dbReference>
<dbReference type="SMART" id="SM00448">
    <property type="entry name" value="REC"/>
    <property type="match status" value="1"/>
</dbReference>
<dbReference type="SUPFAM" id="SSF52172">
    <property type="entry name" value="CheY-like"/>
    <property type="match status" value="1"/>
</dbReference>
<dbReference type="Pfam" id="PF04397">
    <property type="entry name" value="LytTR"/>
    <property type="match status" value="1"/>
</dbReference>
<dbReference type="Gene3D" id="3.40.50.2300">
    <property type="match status" value="1"/>
</dbReference>
<keyword evidence="2" id="KW-0597">Phosphoprotein</keyword>
<keyword evidence="6" id="KW-1185">Reference proteome</keyword>